<dbReference type="SUPFAM" id="SSF49503">
    <property type="entry name" value="Cupredoxins"/>
    <property type="match status" value="1"/>
</dbReference>
<keyword evidence="4" id="KW-0186">Copper</keyword>
<evidence type="ECO:0000256" key="3">
    <source>
        <dbReference type="ARBA" id="ARBA00022982"/>
    </source>
</evidence>
<dbReference type="OrthoDB" id="5421909at2759"/>
<proteinExistence type="predicted"/>
<keyword evidence="2" id="KW-0479">Metal-binding</keyword>
<dbReference type="CDD" id="cd13920">
    <property type="entry name" value="Stellacyanin"/>
    <property type="match status" value="1"/>
</dbReference>
<dbReference type="GO" id="GO:0005886">
    <property type="term" value="C:plasma membrane"/>
    <property type="evidence" value="ECO:0007669"/>
    <property type="project" value="TreeGrafter"/>
</dbReference>
<evidence type="ECO:0000313" key="9">
    <source>
        <dbReference type="EMBL" id="GAU21283.1"/>
    </source>
</evidence>
<evidence type="ECO:0000256" key="2">
    <source>
        <dbReference type="ARBA" id="ARBA00022723"/>
    </source>
</evidence>
<feature type="chain" id="PRO_5016450738" description="Phytocyanin domain-containing protein" evidence="7">
    <location>
        <begin position="26"/>
        <end position="203"/>
    </location>
</feature>
<evidence type="ECO:0000256" key="7">
    <source>
        <dbReference type="SAM" id="SignalP"/>
    </source>
</evidence>
<keyword evidence="1" id="KW-0813">Transport</keyword>
<dbReference type="InterPro" id="IPR039391">
    <property type="entry name" value="Phytocyanin-like"/>
</dbReference>
<sequence length="203" mass="20906">MSQLKNMSILLVIAFAATILQNTEAVDHIVGGSTGWTATPPGGASFYSDWASNITFKENDVLVFNFVTGAHTVAEISKANFDNCNVDQNTQAITTSPARVTLNKTGDFYFTCTFQGHCDNGQKLSVKVSASSPAPAQGPSPTPPSPTPPSSGTTPTPPSPTPPVNGDSPSPSQPGATPPSPGSATSLVASFSIIIAVVINLLF</sequence>
<dbReference type="Pfam" id="PF02298">
    <property type="entry name" value="Cu_bind_like"/>
    <property type="match status" value="1"/>
</dbReference>
<dbReference type="Proteomes" id="UP000242715">
    <property type="component" value="Unassembled WGS sequence"/>
</dbReference>
<feature type="domain" description="Phytocyanin" evidence="8">
    <location>
        <begin position="26"/>
        <end position="130"/>
    </location>
</feature>
<gene>
    <name evidence="9" type="ORF">TSUD_286930</name>
</gene>
<dbReference type="PANTHER" id="PTHR33021">
    <property type="entry name" value="BLUE COPPER PROTEIN"/>
    <property type="match status" value="1"/>
</dbReference>
<feature type="region of interest" description="Disordered" evidence="6">
    <location>
        <begin position="128"/>
        <end position="184"/>
    </location>
</feature>
<accession>A0A2Z6LVN5</accession>
<dbReference type="InterPro" id="IPR003245">
    <property type="entry name" value="Phytocyanin_dom"/>
</dbReference>
<keyword evidence="3" id="KW-0249">Electron transport</keyword>
<dbReference type="PANTHER" id="PTHR33021:SF189">
    <property type="entry name" value="CUCUMBER PEELING CUPREDOXIN-LIKE"/>
    <property type="match status" value="1"/>
</dbReference>
<reference evidence="10" key="1">
    <citation type="journal article" date="2017" name="Front. Plant Sci.">
        <title>Climate Clever Clovers: New Paradigm to Reduce the Environmental Footprint of Ruminants by Breeding Low Methanogenic Forages Utilizing Haplotype Variation.</title>
        <authorList>
            <person name="Kaur P."/>
            <person name="Appels R."/>
            <person name="Bayer P.E."/>
            <person name="Keeble-Gagnere G."/>
            <person name="Wang J."/>
            <person name="Hirakawa H."/>
            <person name="Shirasawa K."/>
            <person name="Vercoe P."/>
            <person name="Stefanova K."/>
            <person name="Durmic Z."/>
            <person name="Nichols P."/>
            <person name="Revell C."/>
            <person name="Isobe S.N."/>
            <person name="Edwards D."/>
            <person name="Erskine W."/>
        </authorList>
    </citation>
    <scope>NUCLEOTIDE SEQUENCE [LARGE SCALE GENOMIC DNA]</scope>
    <source>
        <strain evidence="10">cv. Daliak</strain>
    </source>
</reference>
<dbReference type="InterPro" id="IPR008972">
    <property type="entry name" value="Cupredoxin"/>
</dbReference>
<protein>
    <recommendedName>
        <fullName evidence="8">Phytocyanin domain-containing protein</fullName>
    </recommendedName>
</protein>
<evidence type="ECO:0000313" key="10">
    <source>
        <dbReference type="Proteomes" id="UP000242715"/>
    </source>
</evidence>
<dbReference type="AlphaFoldDB" id="A0A2Z6LVN5"/>
<feature type="signal peptide" evidence="7">
    <location>
        <begin position="1"/>
        <end position="25"/>
    </location>
</feature>
<keyword evidence="7" id="KW-0732">Signal</keyword>
<evidence type="ECO:0000256" key="5">
    <source>
        <dbReference type="ARBA" id="ARBA00023180"/>
    </source>
</evidence>
<organism evidence="9 10">
    <name type="scientific">Trifolium subterraneum</name>
    <name type="common">Subterranean clover</name>
    <dbReference type="NCBI Taxonomy" id="3900"/>
    <lineage>
        <taxon>Eukaryota</taxon>
        <taxon>Viridiplantae</taxon>
        <taxon>Streptophyta</taxon>
        <taxon>Embryophyta</taxon>
        <taxon>Tracheophyta</taxon>
        <taxon>Spermatophyta</taxon>
        <taxon>Magnoliopsida</taxon>
        <taxon>eudicotyledons</taxon>
        <taxon>Gunneridae</taxon>
        <taxon>Pentapetalae</taxon>
        <taxon>rosids</taxon>
        <taxon>fabids</taxon>
        <taxon>Fabales</taxon>
        <taxon>Fabaceae</taxon>
        <taxon>Papilionoideae</taxon>
        <taxon>50 kb inversion clade</taxon>
        <taxon>NPAAA clade</taxon>
        <taxon>Hologalegina</taxon>
        <taxon>IRL clade</taxon>
        <taxon>Trifolieae</taxon>
        <taxon>Trifolium</taxon>
    </lineage>
</organism>
<evidence type="ECO:0000259" key="8">
    <source>
        <dbReference type="PROSITE" id="PS51485"/>
    </source>
</evidence>
<dbReference type="PROSITE" id="PS51485">
    <property type="entry name" value="PHYTOCYANIN"/>
    <property type="match status" value="1"/>
</dbReference>
<dbReference type="Gene3D" id="2.60.40.420">
    <property type="entry name" value="Cupredoxins - blue copper proteins"/>
    <property type="match status" value="1"/>
</dbReference>
<evidence type="ECO:0000256" key="6">
    <source>
        <dbReference type="SAM" id="MobiDB-lite"/>
    </source>
</evidence>
<name>A0A2Z6LVN5_TRISU</name>
<dbReference type="EMBL" id="DF973226">
    <property type="protein sequence ID" value="GAU21283.1"/>
    <property type="molecule type" value="Genomic_DNA"/>
</dbReference>
<keyword evidence="5" id="KW-0325">Glycoprotein</keyword>
<keyword evidence="10" id="KW-1185">Reference proteome</keyword>
<evidence type="ECO:0000256" key="4">
    <source>
        <dbReference type="ARBA" id="ARBA00023008"/>
    </source>
</evidence>
<feature type="compositionally biased region" description="Pro residues" evidence="6">
    <location>
        <begin position="136"/>
        <end position="163"/>
    </location>
</feature>
<dbReference type="FunFam" id="2.60.40.420:FF:000003">
    <property type="entry name" value="Blue copper"/>
    <property type="match status" value="1"/>
</dbReference>
<evidence type="ECO:0000256" key="1">
    <source>
        <dbReference type="ARBA" id="ARBA00022448"/>
    </source>
</evidence>
<dbReference type="GO" id="GO:0046872">
    <property type="term" value="F:metal ion binding"/>
    <property type="evidence" value="ECO:0007669"/>
    <property type="project" value="UniProtKB-KW"/>
</dbReference>
<dbReference type="GO" id="GO:0009055">
    <property type="term" value="F:electron transfer activity"/>
    <property type="evidence" value="ECO:0007669"/>
    <property type="project" value="InterPro"/>
</dbReference>